<feature type="transmembrane region" description="Helical" evidence="1">
    <location>
        <begin position="37"/>
        <end position="60"/>
    </location>
</feature>
<sequence length="169" mass="19402">MKNMILLDCNIILRVFLPQRENILCKTGLNLKNQGKYYMNITGYILLIIILSISFLHIYWALGGTWGKDLAVPTTENEIPLFEPGAFVCLITGFCFLLPASAIVFPSRFSLPILWINTFLFFIRAVGDFRYIGFFKKIKNTPFSQRDTIIYTPLCVLISFLTLLLINTF</sequence>
<dbReference type="EMBL" id="VTRU01000005">
    <property type="protein sequence ID" value="TZF93530.1"/>
    <property type="molecule type" value="Genomic_DNA"/>
</dbReference>
<dbReference type="OrthoDB" id="8590912at2"/>
<dbReference type="AlphaFoldDB" id="A0A5D8ZG03"/>
<evidence type="ECO:0000313" key="2">
    <source>
        <dbReference type="EMBL" id="TZF93530.1"/>
    </source>
</evidence>
<keyword evidence="1" id="KW-0812">Transmembrane</keyword>
<evidence type="ECO:0000256" key="1">
    <source>
        <dbReference type="SAM" id="Phobius"/>
    </source>
</evidence>
<feature type="transmembrane region" description="Helical" evidence="1">
    <location>
        <begin position="148"/>
        <end position="166"/>
    </location>
</feature>
<dbReference type="InterPro" id="IPR025058">
    <property type="entry name" value="DUF3995"/>
</dbReference>
<keyword evidence="3" id="KW-1185">Reference proteome</keyword>
<keyword evidence="1" id="KW-1133">Transmembrane helix</keyword>
<feature type="transmembrane region" description="Helical" evidence="1">
    <location>
        <begin position="81"/>
        <end position="103"/>
    </location>
</feature>
<proteinExistence type="predicted"/>
<dbReference type="Proteomes" id="UP000323884">
    <property type="component" value="Unassembled WGS sequence"/>
</dbReference>
<organism evidence="2 3">
    <name type="scientific">Chryseobacterium panacisoli</name>
    <dbReference type="NCBI Taxonomy" id="1807141"/>
    <lineage>
        <taxon>Bacteria</taxon>
        <taxon>Pseudomonadati</taxon>
        <taxon>Bacteroidota</taxon>
        <taxon>Flavobacteriia</taxon>
        <taxon>Flavobacteriales</taxon>
        <taxon>Weeksellaceae</taxon>
        <taxon>Chryseobacterium group</taxon>
        <taxon>Chryseobacterium</taxon>
    </lineage>
</organism>
<keyword evidence="1" id="KW-0472">Membrane</keyword>
<accession>A0A5D8ZG03</accession>
<protein>
    <submittedName>
        <fullName evidence="2">DUF3995 domain-containing protein</fullName>
    </submittedName>
</protein>
<dbReference type="Pfam" id="PF13160">
    <property type="entry name" value="DUF3995"/>
    <property type="match status" value="1"/>
</dbReference>
<feature type="transmembrane region" description="Helical" evidence="1">
    <location>
        <begin position="109"/>
        <end position="127"/>
    </location>
</feature>
<comment type="caution">
    <text evidence="2">The sequence shown here is derived from an EMBL/GenBank/DDBJ whole genome shotgun (WGS) entry which is preliminary data.</text>
</comment>
<gene>
    <name evidence="2" type="ORF">FW781_17705</name>
</gene>
<name>A0A5D8ZG03_9FLAO</name>
<reference evidence="2 3" key="1">
    <citation type="submission" date="2019-08" db="EMBL/GenBank/DDBJ databases">
        <title>Draft genome sequence of Chryseobacterium sp. Gsoil 183.</title>
        <authorList>
            <person name="Im W.-T."/>
        </authorList>
    </citation>
    <scope>NUCLEOTIDE SEQUENCE [LARGE SCALE GENOMIC DNA]</scope>
    <source>
        <strain evidence="2 3">Gsoil 183</strain>
    </source>
</reference>
<evidence type="ECO:0000313" key="3">
    <source>
        <dbReference type="Proteomes" id="UP000323884"/>
    </source>
</evidence>